<evidence type="ECO:0000256" key="10">
    <source>
        <dbReference type="ARBA" id="ARBA00023180"/>
    </source>
</evidence>
<keyword evidence="8 13" id="KW-1133">Transmembrane helix</keyword>
<evidence type="ECO:0000256" key="14">
    <source>
        <dbReference type="SAM" id="SignalP"/>
    </source>
</evidence>
<comment type="subcellular location">
    <subcellularLocation>
        <location evidence="1">Cell membrane</location>
        <topology evidence="1">Single-pass type I membrane protein</topology>
    </subcellularLocation>
</comment>
<dbReference type="GO" id="GO:0005886">
    <property type="term" value="C:plasma membrane"/>
    <property type="evidence" value="ECO:0007669"/>
    <property type="project" value="UniProtKB-SubCell"/>
</dbReference>
<evidence type="ECO:0000256" key="11">
    <source>
        <dbReference type="PROSITE-ProRule" id="PRU00043"/>
    </source>
</evidence>
<evidence type="ECO:0000313" key="18">
    <source>
        <dbReference type="Proteomes" id="UP000663829"/>
    </source>
</evidence>
<feature type="domain" description="Cadherin" evidence="15">
    <location>
        <begin position="727"/>
        <end position="813"/>
    </location>
</feature>
<dbReference type="Pfam" id="PF00028">
    <property type="entry name" value="Cadherin"/>
    <property type="match status" value="4"/>
</dbReference>
<feature type="region of interest" description="Disordered" evidence="12">
    <location>
        <begin position="954"/>
        <end position="981"/>
    </location>
</feature>
<evidence type="ECO:0000256" key="2">
    <source>
        <dbReference type="ARBA" id="ARBA00022475"/>
    </source>
</evidence>
<comment type="caution">
    <text evidence="16">The sequence shown here is derived from an EMBL/GenBank/DDBJ whole genome shotgun (WGS) entry which is preliminary data.</text>
</comment>
<feature type="compositionally biased region" description="Polar residues" evidence="12">
    <location>
        <begin position="954"/>
        <end position="967"/>
    </location>
</feature>
<dbReference type="SMART" id="SM00112">
    <property type="entry name" value="CA"/>
    <property type="match status" value="7"/>
</dbReference>
<feature type="transmembrane region" description="Helical" evidence="13">
    <location>
        <begin position="835"/>
        <end position="860"/>
    </location>
</feature>
<evidence type="ECO:0000256" key="6">
    <source>
        <dbReference type="ARBA" id="ARBA00022837"/>
    </source>
</evidence>
<dbReference type="FunFam" id="2.60.40.60:FF:000020">
    <property type="entry name" value="Dachsous cadherin-related 1b"/>
    <property type="match status" value="1"/>
</dbReference>
<accession>A0A814T2J6</accession>
<feature type="domain" description="Cadherin" evidence="15">
    <location>
        <begin position="381"/>
        <end position="497"/>
    </location>
</feature>
<keyword evidence="10" id="KW-0325">Glycoprotein</keyword>
<dbReference type="SUPFAM" id="SSF49313">
    <property type="entry name" value="Cadherin-like"/>
    <property type="match status" value="7"/>
</dbReference>
<evidence type="ECO:0000256" key="9">
    <source>
        <dbReference type="ARBA" id="ARBA00023136"/>
    </source>
</evidence>
<proteinExistence type="predicted"/>
<dbReference type="PANTHER" id="PTHR24028:SF146">
    <property type="entry name" value="CADHERIN 96CB, ISOFORM D-RELATED"/>
    <property type="match status" value="1"/>
</dbReference>
<dbReference type="InterPro" id="IPR020894">
    <property type="entry name" value="Cadherin_CS"/>
</dbReference>
<feature type="domain" description="Cadherin" evidence="15">
    <location>
        <begin position="27"/>
        <end position="140"/>
    </location>
</feature>
<reference evidence="16" key="1">
    <citation type="submission" date="2021-02" db="EMBL/GenBank/DDBJ databases">
        <authorList>
            <person name="Nowell W R."/>
        </authorList>
    </citation>
    <scope>NUCLEOTIDE SEQUENCE</scope>
</reference>
<evidence type="ECO:0000256" key="3">
    <source>
        <dbReference type="ARBA" id="ARBA00022692"/>
    </source>
</evidence>
<evidence type="ECO:0000313" key="16">
    <source>
        <dbReference type="EMBL" id="CAF1155578.1"/>
    </source>
</evidence>
<evidence type="ECO:0000256" key="12">
    <source>
        <dbReference type="SAM" id="MobiDB-lite"/>
    </source>
</evidence>
<dbReference type="Proteomes" id="UP000681722">
    <property type="component" value="Unassembled WGS sequence"/>
</dbReference>
<dbReference type="PROSITE" id="PS50268">
    <property type="entry name" value="CADHERIN_2"/>
    <property type="match status" value="7"/>
</dbReference>
<dbReference type="EMBL" id="CAJOBC010007032">
    <property type="protein sequence ID" value="CAF3919041.1"/>
    <property type="molecule type" value="Genomic_DNA"/>
</dbReference>
<evidence type="ECO:0000256" key="13">
    <source>
        <dbReference type="SAM" id="Phobius"/>
    </source>
</evidence>
<keyword evidence="2" id="KW-1003">Cell membrane</keyword>
<dbReference type="PRINTS" id="PR00205">
    <property type="entry name" value="CADHERIN"/>
</dbReference>
<dbReference type="FunFam" id="2.60.40.60:FF:000005">
    <property type="entry name" value="Protocadherin 9"/>
    <property type="match status" value="2"/>
</dbReference>
<keyword evidence="5" id="KW-0677">Repeat</keyword>
<dbReference type="GO" id="GO:0005509">
    <property type="term" value="F:calcium ion binding"/>
    <property type="evidence" value="ECO:0007669"/>
    <property type="project" value="UniProtKB-UniRule"/>
</dbReference>
<dbReference type="AlphaFoldDB" id="A0A814T2J6"/>
<dbReference type="EMBL" id="CAJNOQ010007033">
    <property type="protein sequence ID" value="CAF1155578.1"/>
    <property type="molecule type" value="Genomic_DNA"/>
</dbReference>
<keyword evidence="7" id="KW-0130">Cell adhesion</keyword>
<evidence type="ECO:0000256" key="8">
    <source>
        <dbReference type="ARBA" id="ARBA00022989"/>
    </source>
</evidence>
<dbReference type="CDD" id="cd11304">
    <property type="entry name" value="Cadherin_repeat"/>
    <property type="match status" value="6"/>
</dbReference>
<evidence type="ECO:0000256" key="5">
    <source>
        <dbReference type="ARBA" id="ARBA00022737"/>
    </source>
</evidence>
<feature type="chain" id="PRO_5036225967" description="Cadherin domain-containing protein" evidence="14">
    <location>
        <begin position="19"/>
        <end position="1122"/>
    </location>
</feature>
<keyword evidence="4 14" id="KW-0732">Signal</keyword>
<dbReference type="PANTHER" id="PTHR24028">
    <property type="entry name" value="CADHERIN-87A"/>
    <property type="match status" value="1"/>
</dbReference>
<dbReference type="Proteomes" id="UP000663829">
    <property type="component" value="Unassembled WGS sequence"/>
</dbReference>
<gene>
    <name evidence="16" type="ORF">GPM918_LOCUS21410</name>
    <name evidence="17" type="ORF">SRO942_LOCUS21407</name>
</gene>
<evidence type="ECO:0000256" key="4">
    <source>
        <dbReference type="ARBA" id="ARBA00022729"/>
    </source>
</evidence>
<keyword evidence="6 11" id="KW-0106">Calcium</keyword>
<evidence type="ECO:0000313" key="17">
    <source>
        <dbReference type="EMBL" id="CAF3919041.1"/>
    </source>
</evidence>
<sequence length="1122" mass="128597">MAIMLLLFSLLLWLNVHNHIQCSSSITIDLATITIPEHTAVNHLLVSLSNMLHKTTKTSYHFLQPNSDPQRYFKLDSKTGELRTAIDLDREQICQNSNNQHYHHHYSSCKFHLKIFEVSNQTLIHIPIIITDVNDNQPHFPYPLSTITPHISENSPLQSKLFIEQANDRDELDYHRLTYRLIIQGNPSDFPFELETPDILNVDTNSLTSLTDPNRLALVLKQTLDREKIDNYNCTIVVIDTAKHEAFLYVRIIVDDVNDCSPSFEYDKYSVQIAENIPVNTTLVQVHAKDDDIGQNAKIFYSLTDASKQYENQFAIENTSGVITLKSKLDYEQRTSYIFYIEAKDSGNEPRSSHTLVNITLIDVNDVAPQIQIRFLPEINYNNIDLVEIEENYPKEKFFAQIIVTDRDTGLGGQVKLSFVSNTETNTNTDNDNDSFRLYQIDNSTYLLNRSKTFDSEQQQWHRLTFYAEDLDPKQPLSTTKTLIIRVIDVNDNEPVFLQSQYILSIDENNSMNETLTRIEAYDPDSADNGYISYSLETSNDTVPFIIDRDSGQLKCTTIFDYELRSSYEFYIIASDHGRQPGPLSSRAKVIVNIKDQNDNKPFFNQKQYEFFISEDHNRTIPVGIVTATDLDSDINGRMKYSLDDQMIPFYLTSNGELKLNSSVDREQQSTYRFNAIVTDINDSRMSSTVPVIIHITDVNDNEPRWVSPQENHTLLIINKDLVLLDSMIGQLRAHDNDENANGYLTYTLVESKPIITFLWFQNDGRIMVNSTPILGSYQVIVQATDNGSPIRYSSLIQFQLLVGDNETNATLFMQPSNVDELLLHRSSLSIKRNIIVLSTCFIGAAIILTLIVCTVLILICRYRRNKYLYYVKCNENKNKKEKQQQERKDVMMIVENRLPDLEHNSSISTCSKLSLEDIHPKQTSNHSSPSPSYTGVNRADNLYIQQLSSTVKPPQTSDYYSNSSTHQDVEDVDEWTEDTGGLSDTNEWSIEKILYPDWLYKDCKTLNTSTLIDYNSYRAFDQQQTNPKNSSFSNTSLLLKRERTHPMPMTYSLISSVNNSPKQVHFQSSPSSYRPISNKTLYAHVNSIISAPTNDLISSYPHLNTTTKHSRSAMISKDTFI</sequence>
<dbReference type="OrthoDB" id="6252479at2759"/>
<dbReference type="PROSITE" id="PS00232">
    <property type="entry name" value="CADHERIN_1"/>
    <property type="match status" value="4"/>
</dbReference>
<organism evidence="16 18">
    <name type="scientific">Didymodactylos carnosus</name>
    <dbReference type="NCBI Taxonomy" id="1234261"/>
    <lineage>
        <taxon>Eukaryota</taxon>
        <taxon>Metazoa</taxon>
        <taxon>Spiralia</taxon>
        <taxon>Gnathifera</taxon>
        <taxon>Rotifera</taxon>
        <taxon>Eurotatoria</taxon>
        <taxon>Bdelloidea</taxon>
        <taxon>Philodinida</taxon>
        <taxon>Philodinidae</taxon>
        <taxon>Didymodactylos</taxon>
    </lineage>
</organism>
<evidence type="ECO:0000256" key="1">
    <source>
        <dbReference type="ARBA" id="ARBA00004251"/>
    </source>
</evidence>
<dbReference type="InterPro" id="IPR015919">
    <property type="entry name" value="Cadherin-like_sf"/>
</dbReference>
<feature type="domain" description="Cadherin" evidence="15">
    <location>
        <begin position="265"/>
        <end position="371"/>
    </location>
</feature>
<keyword evidence="9 13" id="KW-0472">Membrane</keyword>
<feature type="signal peptide" evidence="14">
    <location>
        <begin position="1"/>
        <end position="18"/>
    </location>
</feature>
<feature type="domain" description="Cadherin" evidence="15">
    <location>
        <begin position="498"/>
        <end position="604"/>
    </location>
</feature>
<keyword evidence="18" id="KW-1185">Reference proteome</keyword>
<dbReference type="InterPro" id="IPR002126">
    <property type="entry name" value="Cadherin-like_dom"/>
</dbReference>
<evidence type="ECO:0000256" key="7">
    <source>
        <dbReference type="ARBA" id="ARBA00022889"/>
    </source>
</evidence>
<dbReference type="InterPro" id="IPR050174">
    <property type="entry name" value="Protocadherin/Cadherin-CA"/>
</dbReference>
<evidence type="ECO:0000259" key="15">
    <source>
        <dbReference type="PROSITE" id="PS50268"/>
    </source>
</evidence>
<dbReference type="Gene3D" id="2.60.40.60">
    <property type="entry name" value="Cadherins"/>
    <property type="match status" value="7"/>
</dbReference>
<keyword evidence="3 13" id="KW-0812">Transmembrane</keyword>
<dbReference type="GO" id="GO:0007156">
    <property type="term" value="P:homophilic cell adhesion via plasma membrane adhesion molecules"/>
    <property type="evidence" value="ECO:0007669"/>
    <property type="project" value="InterPro"/>
</dbReference>
<feature type="domain" description="Cadherin" evidence="15">
    <location>
        <begin position="605"/>
        <end position="706"/>
    </location>
</feature>
<feature type="domain" description="Cadherin" evidence="15">
    <location>
        <begin position="143"/>
        <end position="264"/>
    </location>
</feature>
<name>A0A814T2J6_9BILA</name>
<protein>
    <recommendedName>
        <fullName evidence="15">Cadherin domain-containing protein</fullName>
    </recommendedName>
</protein>